<sequence>MRAIVEFCINNAGHGTEEVTRRLEQEHPDIDVVEYDCMNHCALCATEPYALVNGEIVSAPTPDELYDKILAKIESDELAEDGRFFNTSE</sequence>
<dbReference type="GO" id="GO:0016874">
    <property type="term" value="F:ligase activity"/>
    <property type="evidence" value="ECO:0007669"/>
    <property type="project" value="UniProtKB-KW"/>
</dbReference>
<organism evidence="1 2">
    <name type="scientific">Candidatus Reconcilbacillus cellulovorans</name>
    <dbReference type="NCBI Taxonomy" id="1906605"/>
    <lineage>
        <taxon>Bacteria</taxon>
        <taxon>Bacillati</taxon>
        <taxon>Bacillota</taxon>
        <taxon>Bacilli</taxon>
        <taxon>Bacillales</taxon>
        <taxon>Paenibacillaceae</taxon>
        <taxon>Candidatus Reconcilbacillus</taxon>
    </lineage>
</organism>
<comment type="caution">
    <text evidence="1">The sequence shown here is derived from an EMBL/GenBank/DDBJ whole genome shotgun (WGS) entry which is preliminary data.</text>
</comment>
<name>A0A2A6DXF6_9BACL</name>
<dbReference type="Proteomes" id="UP000243688">
    <property type="component" value="Unassembled WGS sequence"/>
</dbReference>
<dbReference type="AlphaFoldDB" id="A0A2A6DXF6"/>
<evidence type="ECO:0000313" key="2">
    <source>
        <dbReference type="Proteomes" id="UP000243688"/>
    </source>
</evidence>
<evidence type="ECO:0000313" key="1">
    <source>
        <dbReference type="EMBL" id="PDO09413.1"/>
    </source>
</evidence>
<protein>
    <submittedName>
        <fullName evidence="1">UDP-N-acetylmuramoylalanine--D-glutamate ligase</fullName>
    </submittedName>
</protein>
<reference evidence="1 2" key="1">
    <citation type="submission" date="2016-12" db="EMBL/GenBank/DDBJ databases">
        <title>Candidatus Reconcilibacillus cellulovorans genome.</title>
        <authorList>
            <person name="Kolinko S."/>
            <person name="Wu Y.-W."/>
            <person name="Tachea F."/>
            <person name="Denzel E."/>
            <person name="Hiras J."/>
            <person name="Baecker N."/>
            <person name="Chan L.J."/>
            <person name="Eichorst S.A."/>
            <person name="Frey D."/>
            <person name="Adams P.D."/>
            <person name="Pray T."/>
            <person name="Tanjore D."/>
            <person name="Petzold C.J."/>
            <person name="Gladden J.M."/>
            <person name="Simmons B.A."/>
            <person name="Singer S.W."/>
        </authorList>
    </citation>
    <scope>NUCLEOTIDE SEQUENCE [LARGE SCALE GENOMIC DNA]</scope>
    <source>
        <strain evidence="1">JTherm</strain>
    </source>
</reference>
<dbReference type="Pfam" id="PF07293">
    <property type="entry name" value="DUF1450"/>
    <property type="match status" value="1"/>
</dbReference>
<dbReference type="InterPro" id="IPR009910">
    <property type="entry name" value="DUF1450"/>
</dbReference>
<gene>
    <name evidence="1" type="ORF">BLM47_12610</name>
</gene>
<proteinExistence type="predicted"/>
<dbReference type="EMBL" id="MOXJ01000040">
    <property type="protein sequence ID" value="PDO09413.1"/>
    <property type="molecule type" value="Genomic_DNA"/>
</dbReference>
<accession>A0A2A6DXF6</accession>
<keyword evidence="1" id="KW-0436">Ligase</keyword>